<gene>
    <name evidence="2" type="ORF">EXN75_06225</name>
</gene>
<keyword evidence="1" id="KW-0812">Transmembrane</keyword>
<keyword evidence="1" id="KW-0472">Membrane</keyword>
<reference evidence="2 3" key="1">
    <citation type="submission" date="2019-02" db="EMBL/GenBank/DDBJ databases">
        <title>Draft Genome Sequence of the Prevotella sp. BCRC 81118, Isolated from Human Feces.</title>
        <authorList>
            <person name="Huang C.-H."/>
        </authorList>
    </citation>
    <scope>NUCLEOTIDE SEQUENCE [LARGE SCALE GENOMIC DNA]</scope>
    <source>
        <strain evidence="2 3">BCRC 81118</strain>
    </source>
</reference>
<evidence type="ECO:0000313" key="3">
    <source>
        <dbReference type="Proteomes" id="UP000297872"/>
    </source>
</evidence>
<organism evidence="2 3">
    <name type="scientific">Segatella hominis</name>
    <dbReference type="NCBI Taxonomy" id="2518605"/>
    <lineage>
        <taxon>Bacteria</taxon>
        <taxon>Pseudomonadati</taxon>
        <taxon>Bacteroidota</taxon>
        <taxon>Bacteroidia</taxon>
        <taxon>Bacteroidales</taxon>
        <taxon>Prevotellaceae</taxon>
        <taxon>Segatella</taxon>
    </lineage>
</organism>
<dbReference type="EMBL" id="SGVY01000012">
    <property type="protein sequence ID" value="TFH82521.1"/>
    <property type="molecule type" value="Genomic_DNA"/>
</dbReference>
<evidence type="ECO:0000313" key="2">
    <source>
        <dbReference type="EMBL" id="TFH82521.1"/>
    </source>
</evidence>
<dbReference type="PROSITE" id="PS51257">
    <property type="entry name" value="PROKAR_LIPOPROTEIN"/>
    <property type="match status" value="1"/>
</dbReference>
<keyword evidence="1" id="KW-1133">Transmembrane helix</keyword>
<protein>
    <submittedName>
        <fullName evidence="2">Uncharacterized protein</fullName>
    </submittedName>
</protein>
<name>A0A4Y8VQF5_9BACT</name>
<evidence type="ECO:0000256" key="1">
    <source>
        <dbReference type="SAM" id="Phobius"/>
    </source>
</evidence>
<dbReference type="Proteomes" id="UP000297872">
    <property type="component" value="Unassembled WGS sequence"/>
</dbReference>
<accession>A0A4Y8VQF5</accession>
<dbReference type="AlphaFoldDB" id="A0A4Y8VQF5"/>
<comment type="caution">
    <text evidence="2">The sequence shown here is derived from an EMBL/GenBank/DDBJ whole genome shotgun (WGS) entry which is preliminary data.</text>
</comment>
<dbReference type="GeneID" id="302994891"/>
<sequence>MKQLRKKISIILNGLNIVVGCVLLGYVMFRFSHKQYVMDDDVKEYCVSMHYDFKILDANENSFYNFYGVTREGKRVTFKIPKVWNLKGVYSVGDSICKISGDSVLRVVKSNGVVSLNLNE</sequence>
<dbReference type="RefSeq" id="WP_118118450.1">
    <property type="nucleotide sequence ID" value="NZ_DAWCZC010000018.1"/>
</dbReference>
<proteinExistence type="predicted"/>
<keyword evidence="3" id="KW-1185">Reference proteome</keyword>
<feature type="transmembrane region" description="Helical" evidence="1">
    <location>
        <begin position="12"/>
        <end position="29"/>
    </location>
</feature>